<proteinExistence type="inferred from homology"/>
<comment type="similarity">
    <text evidence="1">Belongs to the DprA/Smf family.</text>
</comment>
<dbReference type="Gene3D" id="1.10.10.10">
    <property type="entry name" value="Winged helix-like DNA-binding domain superfamily/Winged helix DNA-binding domain"/>
    <property type="match status" value="1"/>
</dbReference>
<evidence type="ECO:0000259" key="2">
    <source>
        <dbReference type="Pfam" id="PF02481"/>
    </source>
</evidence>
<evidence type="ECO:0000313" key="4">
    <source>
        <dbReference type="EMBL" id="KZS43758.1"/>
    </source>
</evidence>
<dbReference type="GeneID" id="97554702"/>
<evidence type="ECO:0000313" key="5">
    <source>
        <dbReference type="Proteomes" id="UP000076796"/>
    </source>
</evidence>
<dbReference type="OrthoDB" id="9785707at2"/>
<dbReference type="NCBIfam" id="TIGR00732">
    <property type="entry name" value="dprA"/>
    <property type="match status" value="1"/>
</dbReference>
<dbReference type="STRING" id="59843.A3958_25840"/>
<reference evidence="4" key="1">
    <citation type="journal article" date="2016" name="Genome Announc.">
        <title>Draft genomes of two strains of Paenibacillus glucanolyticus with capability to degrade lignocellulose.</title>
        <authorList>
            <person name="Mathews S.L."/>
            <person name="Pawlak J."/>
            <person name="Grunden A.M."/>
        </authorList>
    </citation>
    <scope>NUCLEOTIDE SEQUENCE [LARGE SCALE GENOMIC DNA]</scope>
    <source>
        <strain evidence="4">SLM1</strain>
    </source>
</reference>
<dbReference type="PANTHER" id="PTHR43022:SF1">
    <property type="entry name" value="PROTEIN SMF"/>
    <property type="match status" value="1"/>
</dbReference>
<dbReference type="InterPro" id="IPR057666">
    <property type="entry name" value="DrpA_SLOG"/>
</dbReference>
<dbReference type="InterPro" id="IPR041614">
    <property type="entry name" value="DprA_WH"/>
</dbReference>
<dbReference type="SUPFAM" id="SSF102405">
    <property type="entry name" value="MCP/YpsA-like"/>
    <property type="match status" value="1"/>
</dbReference>
<evidence type="ECO:0000259" key="3">
    <source>
        <dbReference type="Pfam" id="PF17782"/>
    </source>
</evidence>
<sequence length="391" mass="43362">MKLESVLLVALHESDGIGWKTINRIITRGELHEGMLSYDANDWRACGVSVERANKLTKEFPLTVERKRSDMSNVGDGEFRQNQAEVWNLTNRSKIRIITALDDFYPESLKSSPQAPWVLYCMGDYRLLSKPGIAMVGTRMPTAYGRKIASMLSEELTRAGLMVVSGMARGIDSVVHETALRSGGMTVAVLGAGIDVIYPPENRSLYEEIAAKGLVISEYPPGTKALPGFFPQRNRIIAGLTLGTVVVEADARSGSLITADYALEAGRDVFSVPGPLTSSKSRGTLDLIKQGAKMVTDARDIIEEYDSWLPKEASDTYNKERRAHRQEQPDLQAGLTNDERHIYHMLEQGPGSLDEMIERTQWDFGHLHSVLLSLIIKKQITQLPGAIYKII</sequence>
<protein>
    <submittedName>
        <fullName evidence="4">DNA processing protein DprA</fullName>
    </submittedName>
</protein>
<dbReference type="GO" id="GO:0009294">
    <property type="term" value="P:DNA-mediated transformation"/>
    <property type="evidence" value="ECO:0007669"/>
    <property type="project" value="InterPro"/>
</dbReference>
<dbReference type="InterPro" id="IPR003488">
    <property type="entry name" value="DprA"/>
</dbReference>
<dbReference type="Gene3D" id="3.40.50.450">
    <property type="match status" value="1"/>
</dbReference>
<dbReference type="AlphaFoldDB" id="A0A163EDT6"/>
<dbReference type="Proteomes" id="UP000076796">
    <property type="component" value="Unassembled WGS sequence"/>
</dbReference>
<evidence type="ECO:0000256" key="1">
    <source>
        <dbReference type="ARBA" id="ARBA00006525"/>
    </source>
</evidence>
<name>A0A163EDT6_9BACL</name>
<dbReference type="Pfam" id="PF17782">
    <property type="entry name" value="WHD_DprA"/>
    <property type="match status" value="1"/>
</dbReference>
<comment type="caution">
    <text evidence="4">The sequence shown here is derived from an EMBL/GenBank/DDBJ whole genome shotgun (WGS) entry which is preliminary data.</text>
</comment>
<dbReference type="RefSeq" id="WP_063480028.1">
    <property type="nucleotide sequence ID" value="NZ_CP147845.1"/>
</dbReference>
<feature type="domain" description="Smf/DprA SLOG" evidence="2">
    <location>
        <begin position="97"/>
        <end position="305"/>
    </location>
</feature>
<dbReference type="Pfam" id="PF02481">
    <property type="entry name" value="DNA_processg_A"/>
    <property type="match status" value="1"/>
</dbReference>
<dbReference type="PANTHER" id="PTHR43022">
    <property type="entry name" value="PROTEIN SMF"/>
    <property type="match status" value="1"/>
</dbReference>
<dbReference type="EMBL" id="LWMH01000002">
    <property type="protein sequence ID" value="KZS43758.1"/>
    <property type="molecule type" value="Genomic_DNA"/>
</dbReference>
<gene>
    <name evidence="4" type="ORF">AWU65_27105</name>
</gene>
<keyword evidence="5" id="KW-1185">Reference proteome</keyword>
<organism evidence="4 5">
    <name type="scientific">Paenibacillus glucanolyticus</name>
    <dbReference type="NCBI Taxonomy" id="59843"/>
    <lineage>
        <taxon>Bacteria</taxon>
        <taxon>Bacillati</taxon>
        <taxon>Bacillota</taxon>
        <taxon>Bacilli</taxon>
        <taxon>Bacillales</taxon>
        <taxon>Paenibacillaceae</taxon>
        <taxon>Paenibacillus</taxon>
    </lineage>
</organism>
<dbReference type="InterPro" id="IPR036388">
    <property type="entry name" value="WH-like_DNA-bd_sf"/>
</dbReference>
<feature type="domain" description="DprA winged helix" evidence="3">
    <location>
        <begin position="327"/>
        <end position="385"/>
    </location>
</feature>
<accession>A0A163EDT6</accession>